<dbReference type="EMBL" id="SNRW01018901">
    <property type="protein sequence ID" value="KAA6366895.1"/>
    <property type="molecule type" value="Genomic_DNA"/>
</dbReference>
<evidence type="ECO:0000313" key="3">
    <source>
        <dbReference type="Proteomes" id="UP000324800"/>
    </source>
</evidence>
<protein>
    <submittedName>
        <fullName evidence="2">Uncharacterized protein</fullName>
    </submittedName>
</protein>
<dbReference type="AlphaFoldDB" id="A0A5J4UB64"/>
<gene>
    <name evidence="2" type="ORF">EZS28_037578</name>
</gene>
<comment type="caution">
    <text evidence="2">The sequence shown here is derived from an EMBL/GenBank/DDBJ whole genome shotgun (WGS) entry which is preliminary data.</text>
</comment>
<feature type="non-terminal residue" evidence="2">
    <location>
        <position position="31"/>
    </location>
</feature>
<evidence type="ECO:0000256" key="1">
    <source>
        <dbReference type="SAM" id="MobiDB-lite"/>
    </source>
</evidence>
<feature type="region of interest" description="Disordered" evidence="1">
    <location>
        <begin position="11"/>
        <end position="31"/>
    </location>
</feature>
<name>A0A5J4UB64_9EUKA</name>
<accession>A0A5J4UB64</accession>
<dbReference type="Proteomes" id="UP000324800">
    <property type="component" value="Unassembled WGS sequence"/>
</dbReference>
<proteinExistence type="predicted"/>
<evidence type="ECO:0000313" key="2">
    <source>
        <dbReference type="EMBL" id="KAA6366895.1"/>
    </source>
</evidence>
<organism evidence="2 3">
    <name type="scientific">Streblomastix strix</name>
    <dbReference type="NCBI Taxonomy" id="222440"/>
    <lineage>
        <taxon>Eukaryota</taxon>
        <taxon>Metamonada</taxon>
        <taxon>Preaxostyla</taxon>
        <taxon>Oxymonadida</taxon>
        <taxon>Streblomastigidae</taxon>
        <taxon>Streblomastix</taxon>
    </lineage>
</organism>
<sequence length="31" mass="3473">MSPNQRFQRLFTNLSTAPERFAPSPNALPIA</sequence>
<reference evidence="2 3" key="1">
    <citation type="submission" date="2019-03" db="EMBL/GenBank/DDBJ databases">
        <title>Single cell metagenomics reveals metabolic interactions within the superorganism composed of flagellate Streblomastix strix and complex community of Bacteroidetes bacteria on its surface.</title>
        <authorList>
            <person name="Treitli S.C."/>
            <person name="Kolisko M."/>
            <person name="Husnik F."/>
            <person name="Keeling P."/>
            <person name="Hampl V."/>
        </authorList>
    </citation>
    <scope>NUCLEOTIDE SEQUENCE [LARGE SCALE GENOMIC DNA]</scope>
    <source>
        <strain evidence="2">ST1C</strain>
    </source>
</reference>